<dbReference type="InterPro" id="IPR005467">
    <property type="entry name" value="His_kinase_dom"/>
</dbReference>
<dbReference type="SUPFAM" id="SSF63829">
    <property type="entry name" value="Calcium-dependent phosphotriesterase"/>
    <property type="match status" value="3"/>
</dbReference>
<keyword evidence="3" id="KW-0597">Phosphoprotein</keyword>
<dbReference type="InterPro" id="IPR011110">
    <property type="entry name" value="Reg_prop"/>
</dbReference>
<proteinExistence type="predicted"/>
<dbReference type="InterPro" id="IPR003594">
    <property type="entry name" value="HATPase_dom"/>
</dbReference>
<keyword evidence="4" id="KW-1133">Transmembrane helix</keyword>
<comment type="catalytic activity">
    <reaction evidence="1">
        <text>ATP + protein L-histidine = ADP + protein N-phospho-L-histidine.</text>
        <dbReference type="EC" id="2.7.13.3"/>
    </reaction>
</comment>
<feature type="domain" description="Histidine kinase" evidence="5">
    <location>
        <begin position="826"/>
        <end position="1040"/>
    </location>
</feature>
<evidence type="ECO:0000313" key="6">
    <source>
        <dbReference type="EMBL" id="MBE8714093.1"/>
    </source>
</evidence>
<evidence type="ECO:0000256" key="3">
    <source>
        <dbReference type="ARBA" id="ARBA00022553"/>
    </source>
</evidence>
<comment type="caution">
    <text evidence="6">The sequence shown here is derived from an EMBL/GenBank/DDBJ whole genome shotgun (WGS) entry which is preliminary data.</text>
</comment>
<dbReference type="Gene3D" id="1.10.287.130">
    <property type="match status" value="1"/>
</dbReference>
<evidence type="ECO:0000256" key="2">
    <source>
        <dbReference type="ARBA" id="ARBA00012438"/>
    </source>
</evidence>
<accession>A0A928UY20</accession>
<dbReference type="InterPro" id="IPR036890">
    <property type="entry name" value="HATPase_C_sf"/>
</dbReference>
<dbReference type="PRINTS" id="PR00344">
    <property type="entry name" value="BCTRLSENSOR"/>
</dbReference>
<reference evidence="6" key="1">
    <citation type="submission" date="2018-02" db="EMBL/GenBank/DDBJ databases">
        <authorList>
            <person name="Vasarhelyi B.M."/>
            <person name="Deshmukh S."/>
            <person name="Balint B."/>
            <person name="Kukolya J."/>
        </authorList>
    </citation>
    <scope>NUCLEOTIDE SEQUENCE</scope>
    <source>
        <strain evidence="6">KB22</strain>
    </source>
</reference>
<dbReference type="Pfam" id="PF02518">
    <property type="entry name" value="HATPase_c"/>
    <property type="match status" value="1"/>
</dbReference>
<dbReference type="Gene3D" id="3.30.565.10">
    <property type="entry name" value="Histidine kinase-like ATPase, C-terminal domain"/>
    <property type="match status" value="1"/>
</dbReference>
<dbReference type="FunFam" id="2.60.40.10:FF:000791">
    <property type="entry name" value="Two-component system sensor histidine kinase/response regulator"/>
    <property type="match status" value="1"/>
</dbReference>
<dbReference type="PANTHER" id="PTHR43547:SF2">
    <property type="entry name" value="HYBRID SIGNAL TRANSDUCTION HISTIDINE KINASE C"/>
    <property type="match status" value="1"/>
</dbReference>
<dbReference type="PROSITE" id="PS50109">
    <property type="entry name" value="HIS_KIN"/>
    <property type="match status" value="1"/>
</dbReference>
<dbReference type="SUPFAM" id="SSF55874">
    <property type="entry name" value="ATPase domain of HSP90 chaperone/DNA topoisomerase II/histidine kinase"/>
    <property type="match status" value="1"/>
</dbReference>
<dbReference type="CDD" id="cd00082">
    <property type="entry name" value="HisKA"/>
    <property type="match status" value="1"/>
</dbReference>
<name>A0A928UY20_9SPHI</name>
<keyword evidence="4" id="KW-0472">Membrane</keyword>
<dbReference type="RefSeq" id="WP_196934268.1">
    <property type="nucleotide sequence ID" value="NZ_MU158697.1"/>
</dbReference>
<evidence type="ECO:0000256" key="4">
    <source>
        <dbReference type="SAM" id="Phobius"/>
    </source>
</evidence>
<gene>
    <name evidence="6" type="ORF">C4F49_10410</name>
</gene>
<keyword evidence="6" id="KW-0418">Kinase</keyword>
<dbReference type="Pfam" id="PF07495">
    <property type="entry name" value="Y_Y_Y"/>
    <property type="match status" value="1"/>
</dbReference>
<dbReference type="SMART" id="SM00388">
    <property type="entry name" value="HisKA"/>
    <property type="match status" value="1"/>
</dbReference>
<dbReference type="InterPro" id="IPR036097">
    <property type="entry name" value="HisK_dim/P_sf"/>
</dbReference>
<sequence>MSSKKIISLFFFLSVQVLFAQEYYFNQYHVEQGLSNNTILCSMQDSRGFMWFGTKEGLNRFDGYFFKTFQSDPELNNGLTTNMIRDLYEDKNKNIWIGTDQGIFIFNPFTESFSIFSDQILGEILEIQGDAQGNIWFISNLTAYYYSLENKKITELEVNNKHVTALSNVINQQVFFTTTNKEILQFSKSTLIRRDTLVENINRHLSIEKVYANGKDELFLGTTNSGVLLHNLQSKKTEILFSHDKNHFPIFVRDINQQSPDEYWFATESGLYIYNRSTSQVKNIQKEEDNPFGISDNALYTICKDNNNGIWIGSYFGGVNYYSPKNGYFEKIFHRNTTNSIKGSAVREITQDKNGDIWIGTEDAGLTKWNTKKNQFSNYYPSDNNSKLSHTNIHGLLAVGDTLLVGTFQSGLDFLSIGSDKVIKHFDSEAPNTTLHSDFIYHIYRTRKNKILIATGRGLYEYFPKTSKFALLSVVPDYIFYTSIFEDSNENIWLGTWRDGLISYSQKDNSSKVYRHEANLSGSISSNRVNRVFEDSKKNIWVATDGGLCQLLANGQFKRFGKKDGFPNNFALAMLEDDQKNLWITTSKGLVRMSIDTYQTRTFGTENGLLTTQFNYNSAFKDAEGYLYFGSSKGLIRFLPKNLNSAQSSIKTPLYITGFQIYNESSTSHESSPQLDSSIIFTDKISLNHNQSSFSIDFAALNFYASQSIEYAYKLEGFDKDWTQVKTNRKAYFTKVPPGKYTFLVKIAGNEFGENVERRIEIEIHPPFWKSKFAYFVYCLLVVLAISYIYKSYVRKIKARNRQKIILINEKKEKELHRAKIDFFTNITHEIKTPLTLIKAPLERVIQRVGEDPSVSKLLNTMDNNTNKLVELTNQLLDITKLEVHGFGLHFEQKNINQILSNIIRNFELLAEEKGIRLTFKQEQQIVAEIDEDSLDKICTNLISNAVKYAQKEVTIVIKLNEEKSHFIILVKNDGLIIPYSERNNLFAPFFRLKQNIHIQGTGLGLSLAKSLTELHNGKLELLESQNHLNIFYLTIPLKKLK</sequence>
<feature type="transmembrane region" description="Helical" evidence="4">
    <location>
        <begin position="773"/>
        <end position="790"/>
    </location>
</feature>
<dbReference type="Pfam" id="PF07494">
    <property type="entry name" value="Reg_prop"/>
    <property type="match status" value="7"/>
</dbReference>
<dbReference type="AlphaFoldDB" id="A0A928UY20"/>
<dbReference type="InterPro" id="IPR004358">
    <property type="entry name" value="Sig_transdc_His_kin-like_C"/>
</dbReference>
<evidence type="ECO:0000259" key="5">
    <source>
        <dbReference type="PROSITE" id="PS50109"/>
    </source>
</evidence>
<dbReference type="Pfam" id="PF00512">
    <property type="entry name" value="HisKA"/>
    <property type="match status" value="1"/>
</dbReference>
<dbReference type="Gene3D" id="2.130.10.10">
    <property type="entry name" value="YVTN repeat-like/Quinoprotein amine dehydrogenase"/>
    <property type="match status" value="2"/>
</dbReference>
<keyword evidence="6" id="KW-0808">Transferase</keyword>
<keyword evidence="7" id="KW-1185">Reference proteome</keyword>
<dbReference type="GO" id="GO:0000155">
    <property type="term" value="F:phosphorelay sensor kinase activity"/>
    <property type="evidence" value="ECO:0007669"/>
    <property type="project" value="InterPro"/>
</dbReference>
<organism evidence="6 7">
    <name type="scientific">Sphingobacterium hungaricum</name>
    <dbReference type="NCBI Taxonomy" id="2082723"/>
    <lineage>
        <taxon>Bacteria</taxon>
        <taxon>Pseudomonadati</taxon>
        <taxon>Bacteroidota</taxon>
        <taxon>Sphingobacteriia</taxon>
        <taxon>Sphingobacteriales</taxon>
        <taxon>Sphingobacteriaceae</taxon>
        <taxon>Sphingobacterium</taxon>
    </lineage>
</organism>
<dbReference type="SMART" id="SM00387">
    <property type="entry name" value="HATPase_c"/>
    <property type="match status" value="1"/>
</dbReference>
<dbReference type="InterPro" id="IPR015943">
    <property type="entry name" value="WD40/YVTN_repeat-like_dom_sf"/>
</dbReference>
<dbReference type="InterPro" id="IPR011123">
    <property type="entry name" value="Y_Y_Y"/>
</dbReference>
<dbReference type="SUPFAM" id="SSF47384">
    <property type="entry name" value="Homodimeric domain of signal transducing histidine kinase"/>
    <property type="match status" value="1"/>
</dbReference>
<dbReference type="EC" id="2.7.13.3" evidence="2"/>
<dbReference type="InterPro" id="IPR003661">
    <property type="entry name" value="HisK_dim/P_dom"/>
</dbReference>
<evidence type="ECO:0000313" key="7">
    <source>
        <dbReference type="Proteomes" id="UP000616201"/>
    </source>
</evidence>
<dbReference type="Proteomes" id="UP000616201">
    <property type="component" value="Unassembled WGS sequence"/>
</dbReference>
<dbReference type="FunFam" id="1.10.287.130:FF:000045">
    <property type="entry name" value="Two-component system sensor histidine kinase/response regulator"/>
    <property type="match status" value="1"/>
</dbReference>
<dbReference type="Gene3D" id="2.60.40.10">
    <property type="entry name" value="Immunoglobulins"/>
    <property type="match status" value="1"/>
</dbReference>
<evidence type="ECO:0000256" key="1">
    <source>
        <dbReference type="ARBA" id="ARBA00000085"/>
    </source>
</evidence>
<dbReference type="EMBL" id="PRDK01000005">
    <property type="protein sequence ID" value="MBE8714093.1"/>
    <property type="molecule type" value="Genomic_DNA"/>
</dbReference>
<dbReference type="InterPro" id="IPR013783">
    <property type="entry name" value="Ig-like_fold"/>
</dbReference>
<keyword evidence="4" id="KW-0812">Transmembrane</keyword>
<protein>
    <recommendedName>
        <fullName evidence="2">histidine kinase</fullName>
        <ecNumber evidence="2">2.7.13.3</ecNumber>
    </recommendedName>
</protein>
<dbReference type="PANTHER" id="PTHR43547">
    <property type="entry name" value="TWO-COMPONENT HISTIDINE KINASE"/>
    <property type="match status" value="1"/>
</dbReference>